<reference evidence="1 2" key="1">
    <citation type="submission" date="2024-03" db="EMBL/GenBank/DDBJ databases">
        <title>Chitinophaga caseinilytica sp. nov., a casein hydrolysing bacterium isolated from forest soil.</title>
        <authorList>
            <person name="Lee D.S."/>
            <person name="Han D.M."/>
            <person name="Baek J.H."/>
            <person name="Choi D.G."/>
            <person name="Jeon J.H."/>
            <person name="Jeon C.O."/>
        </authorList>
    </citation>
    <scope>NUCLEOTIDE SEQUENCE [LARGE SCALE GENOMIC DNA]</scope>
    <source>
        <strain evidence="1 2">KACC 19118</strain>
    </source>
</reference>
<protein>
    <submittedName>
        <fullName evidence="1">Uncharacterized protein</fullName>
    </submittedName>
</protein>
<accession>A0ABZ2Z266</accession>
<dbReference type="RefSeq" id="WP_341840583.1">
    <property type="nucleotide sequence ID" value="NZ_CP149792.1"/>
</dbReference>
<dbReference type="Proteomes" id="UP001449657">
    <property type="component" value="Chromosome"/>
</dbReference>
<keyword evidence="2" id="KW-1185">Reference proteome</keyword>
<name>A0ABZ2Z266_9BACT</name>
<gene>
    <name evidence="1" type="ORF">WJU22_23345</name>
</gene>
<evidence type="ECO:0000313" key="2">
    <source>
        <dbReference type="Proteomes" id="UP001449657"/>
    </source>
</evidence>
<organism evidence="1 2">
    <name type="scientific">Chitinophaga caseinilytica</name>
    <dbReference type="NCBI Taxonomy" id="2267521"/>
    <lineage>
        <taxon>Bacteria</taxon>
        <taxon>Pseudomonadati</taxon>
        <taxon>Bacteroidota</taxon>
        <taxon>Chitinophagia</taxon>
        <taxon>Chitinophagales</taxon>
        <taxon>Chitinophagaceae</taxon>
        <taxon>Chitinophaga</taxon>
    </lineage>
</organism>
<dbReference type="EMBL" id="CP150096">
    <property type="protein sequence ID" value="WZN45839.1"/>
    <property type="molecule type" value="Genomic_DNA"/>
</dbReference>
<evidence type="ECO:0000313" key="1">
    <source>
        <dbReference type="EMBL" id="WZN45839.1"/>
    </source>
</evidence>
<sequence length="220" mass="24872">MNPRLITLCGAMYCTAVSAQEAPKKPAFPYTGYVRPQLSLTDTLPARTADSMRLIQLKTFTKRGTNYLKDSLEMERLLRGVQQPKLGNVFQFDKTKPGNTVVGADGRKHQVAGVGLDIGAMADLLSFGKNNRNEAFRRRITVVQQEGFFRKYYSPEAVARFIPLRGDSLDEFVDRTRPPADLLTNGTAYELGIYVKRRYKEYLDTLPASNLKDTLHQHHQ</sequence>
<proteinExistence type="predicted"/>